<evidence type="ECO:0000256" key="2">
    <source>
        <dbReference type="SAM" id="Phobius"/>
    </source>
</evidence>
<dbReference type="AlphaFoldDB" id="A0AAV7KWD7"/>
<evidence type="ECO:0000256" key="1">
    <source>
        <dbReference type="SAM" id="MobiDB-lite"/>
    </source>
</evidence>
<gene>
    <name evidence="3" type="ORF">NDU88_003387</name>
</gene>
<comment type="caution">
    <text evidence="3">The sequence shown here is derived from an EMBL/GenBank/DDBJ whole genome shotgun (WGS) entry which is preliminary data.</text>
</comment>
<feature type="transmembrane region" description="Helical" evidence="2">
    <location>
        <begin position="147"/>
        <end position="169"/>
    </location>
</feature>
<dbReference type="EMBL" id="JANPWB010000016">
    <property type="protein sequence ID" value="KAJ1083228.1"/>
    <property type="molecule type" value="Genomic_DNA"/>
</dbReference>
<dbReference type="Proteomes" id="UP001066276">
    <property type="component" value="Chromosome 12"/>
</dbReference>
<accession>A0AAV7KWD7</accession>
<evidence type="ECO:0000313" key="4">
    <source>
        <dbReference type="Proteomes" id="UP001066276"/>
    </source>
</evidence>
<keyword evidence="2" id="KW-0812">Transmembrane</keyword>
<protein>
    <submittedName>
        <fullName evidence="3">Uncharacterized protein</fullName>
    </submittedName>
</protein>
<feature type="compositionally biased region" description="Polar residues" evidence="1">
    <location>
        <begin position="24"/>
        <end position="34"/>
    </location>
</feature>
<feature type="region of interest" description="Disordered" evidence="1">
    <location>
        <begin position="23"/>
        <end position="66"/>
    </location>
</feature>
<keyword evidence="4" id="KW-1185">Reference proteome</keyword>
<proteinExistence type="predicted"/>
<evidence type="ECO:0000313" key="3">
    <source>
        <dbReference type="EMBL" id="KAJ1083228.1"/>
    </source>
</evidence>
<organism evidence="3 4">
    <name type="scientific">Pleurodeles waltl</name>
    <name type="common">Iberian ribbed newt</name>
    <dbReference type="NCBI Taxonomy" id="8319"/>
    <lineage>
        <taxon>Eukaryota</taxon>
        <taxon>Metazoa</taxon>
        <taxon>Chordata</taxon>
        <taxon>Craniata</taxon>
        <taxon>Vertebrata</taxon>
        <taxon>Euteleostomi</taxon>
        <taxon>Amphibia</taxon>
        <taxon>Batrachia</taxon>
        <taxon>Caudata</taxon>
        <taxon>Salamandroidea</taxon>
        <taxon>Salamandridae</taxon>
        <taxon>Pleurodelinae</taxon>
        <taxon>Pleurodeles</taxon>
    </lineage>
</organism>
<keyword evidence="2" id="KW-0472">Membrane</keyword>
<sequence length="182" mass="19440">MRRCRRWVSARLSAGAQLHVNHFSRPTTPLSSSGPVPVRVGQSAPRSAPLGVSAHTGRAPGPSSARSLSMGSCVGNSMGQNPSMCSGVSRASPLLLTAPPVRVLPGPGRPVRGHRPGSSADHPVHTCCIGGFRYSVFLNVLSLSHTYLVVFMCSAWEFDVLSGSFYWLWTELTLERPFTAPS</sequence>
<keyword evidence="2" id="KW-1133">Transmembrane helix</keyword>
<name>A0AAV7KWD7_PLEWA</name>
<reference evidence="3" key="1">
    <citation type="journal article" date="2022" name="bioRxiv">
        <title>Sequencing and chromosome-scale assembly of the giantPleurodeles waltlgenome.</title>
        <authorList>
            <person name="Brown T."/>
            <person name="Elewa A."/>
            <person name="Iarovenko S."/>
            <person name="Subramanian E."/>
            <person name="Araus A.J."/>
            <person name="Petzold A."/>
            <person name="Susuki M."/>
            <person name="Suzuki K.-i.T."/>
            <person name="Hayashi T."/>
            <person name="Toyoda A."/>
            <person name="Oliveira C."/>
            <person name="Osipova E."/>
            <person name="Leigh N.D."/>
            <person name="Simon A."/>
            <person name="Yun M.H."/>
        </authorList>
    </citation>
    <scope>NUCLEOTIDE SEQUENCE</scope>
    <source>
        <strain evidence="3">20211129_DDA</strain>
        <tissue evidence="3">Liver</tissue>
    </source>
</reference>